<comment type="caution">
    <text evidence="4">The sequence shown here is derived from an EMBL/GenBank/DDBJ whole genome shotgun (WGS) entry which is preliminary data.</text>
</comment>
<evidence type="ECO:0000313" key="4">
    <source>
        <dbReference type="EMBL" id="EFB76732.1"/>
    </source>
</evidence>
<reference evidence="4" key="1">
    <citation type="submission" date="2009-12" db="EMBL/GenBank/DDBJ databases">
        <authorList>
            <person name="Weinstock G."/>
            <person name="Sodergren E."/>
            <person name="Clifton S."/>
            <person name="Fulton L."/>
            <person name="Fulton B."/>
            <person name="Courtney L."/>
            <person name="Fronick C."/>
            <person name="Harrison M."/>
            <person name="Strong C."/>
            <person name="Farmer C."/>
            <person name="Delahaunty K."/>
            <person name="Markovic C."/>
            <person name="Hall O."/>
            <person name="Minx P."/>
            <person name="Tomlinson C."/>
            <person name="Mitreva M."/>
            <person name="Nelson J."/>
            <person name="Hou S."/>
            <person name="Wollam A."/>
            <person name="Pepin K.H."/>
            <person name="Johnson M."/>
            <person name="Bhonagiri V."/>
            <person name="Nash W.E."/>
            <person name="Warren W."/>
            <person name="Chinwalla A."/>
            <person name="Mardis E.R."/>
            <person name="Wilson R.K."/>
        </authorList>
    </citation>
    <scope>NUCLEOTIDE SEQUENCE [LARGE SCALE GENOMIC DNA]</scope>
    <source>
        <strain evidence="4">DSM 15176</strain>
    </source>
</reference>
<evidence type="ECO:0000259" key="3">
    <source>
        <dbReference type="PROSITE" id="PS50977"/>
    </source>
</evidence>
<dbReference type="AlphaFoldDB" id="D1PL74"/>
<dbReference type="RefSeq" id="WP_007046512.1">
    <property type="nucleotide sequence ID" value="NZ_GG704769.1"/>
</dbReference>
<dbReference type="Pfam" id="PF00440">
    <property type="entry name" value="TetR_N"/>
    <property type="match status" value="1"/>
</dbReference>
<dbReference type="PROSITE" id="PS50977">
    <property type="entry name" value="HTH_TETR_2"/>
    <property type="match status" value="1"/>
</dbReference>
<sequence>MARNKYPEITEERILQVAERLFLEKGYDNTTIQDIVDALGDLTKGAVYHHFKSKEEIMEAVGDRMFLRDNPFAAAAARKDLNGLEKIRASILLNQSDDARMEMTVQSMPILENPRFLAGMIKDNQQEIAPYLRRFLEEGIRDGSIRTEYPKELSEVIPLLTGLWMVPSLYPATAEEMMRKFRFLGTMLERMGVPVVNEELLNKLAPYFARLEQAQKH</sequence>
<accession>D1PL74</accession>
<evidence type="ECO:0000313" key="5">
    <source>
        <dbReference type="Proteomes" id="UP000003438"/>
    </source>
</evidence>
<evidence type="ECO:0000256" key="1">
    <source>
        <dbReference type="ARBA" id="ARBA00023125"/>
    </source>
</evidence>
<name>D1PL74_9FIRM</name>
<dbReference type="OrthoDB" id="9814200at2"/>
<dbReference type="Gene3D" id="1.10.357.10">
    <property type="entry name" value="Tetracycline Repressor, domain 2"/>
    <property type="match status" value="1"/>
</dbReference>
<dbReference type="HOGENOM" id="CLU_069356_29_1_9"/>
<dbReference type="Proteomes" id="UP000003438">
    <property type="component" value="Unassembled WGS sequence"/>
</dbReference>
<dbReference type="PANTHER" id="PTHR43479">
    <property type="entry name" value="ACREF/ENVCD OPERON REPRESSOR-RELATED"/>
    <property type="match status" value="1"/>
</dbReference>
<keyword evidence="5" id="KW-1185">Reference proteome</keyword>
<dbReference type="PANTHER" id="PTHR43479:SF11">
    <property type="entry name" value="ACREF_ENVCD OPERON REPRESSOR-RELATED"/>
    <property type="match status" value="1"/>
</dbReference>
<keyword evidence="1 2" id="KW-0238">DNA-binding</keyword>
<dbReference type="SUPFAM" id="SSF46689">
    <property type="entry name" value="Homeodomain-like"/>
    <property type="match status" value="1"/>
</dbReference>
<dbReference type="InterPro" id="IPR001647">
    <property type="entry name" value="HTH_TetR"/>
</dbReference>
<evidence type="ECO:0000256" key="2">
    <source>
        <dbReference type="PROSITE-ProRule" id="PRU00335"/>
    </source>
</evidence>
<organism evidence="4 5">
    <name type="scientific">Subdoligranulum variabile DSM 15176</name>
    <dbReference type="NCBI Taxonomy" id="411471"/>
    <lineage>
        <taxon>Bacteria</taxon>
        <taxon>Bacillati</taxon>
        <taxon>Bacillota</taxon>
        <taxon>Clostridia</taxon>
        <taxon>Eubacteriales</taxon>
        <taxon>Oscillospiraceae</taxon>
        <taxon>Subdoligranulum</taxon>
    </lineage>
</organism>
<feature type="DNA-binding region" description="H-T-H motif" evidence="2">
    <location>
        <begin position="32"/>
        <end position="51"/>
    </location>
</feature>
<dbReference type="InterPro" id="IPR050624">
    <property type="entry name" value="HTH-type_Tx_Regulator"/>
</dbReference>
<dbReference type="EMBL" id="ACBY02000020">
    <property type="protein sequence ID" value="EFB76732.1"/>
    <property type="molecule type" value="Genomic_DNA"/>
</dbReference>
<dbReference type="eggNOG" id="COG1309">
    <property type="taxonomic scope" value="Bacteria"/>
</dbReference>
<dbReference type="InterPro" id="IPR009057">
    <property type="entry name" value="Homeodomain-like_sf"/>
</dbReference>
<gene>
    <name evidence="4" type="ORF">SUBVAR_05112</name>
</gene>
<dbReference type="STRING" id="411471.SUBVAR_05112"/>
<feature type="domain" description="HTH tetR-type" evidence="3">
    <location>
        <begin position="8"/>
        <end position="69"/>
    </location>
</feature>
<dbReference type="GO" id="GO:0003677">
    <property type="term" value="F:DNA binding"/>
    <property type="evidence" value="ECO:0007669"/>
    <property type="project" value="UniProtKB-UniRule"/>
</dbReference>
<protein>
    <submittedName>
        <fullName evidence="4">Transcriptional regulator, TetR family</fullName>
    </submittedName>
</protein>
<proteinExistence type="predicted"/>